<dbReference type="InterPro" id="IPR002645">
    <property type="entry name" value="STAS_dom"/>
</dbReference>
<dbReference type="SUPFAM" id="SSF52091">
    <property type="entry name" value="SpoIIaa-like"/>
    <property type="match status" value="1"/>
</dbReference>
<dbReference type="InterPro" id="IPR003658">
    <property type="entry name" value="Anti-sigma_ant"/>
</dbReference>
<dbReference type="PROSITE" id="PS50801">
    <property type="entry name" value="STAS"/>
    <property type="match status" value="1"/>
</dbReference>
<reference evidence="5" key="1">
    <citation type="journal article" date="2019" name="Int. J. Syst. Evol. Microbiol.">
        <title>The Global Catalogue of Microorganisms (GCM) 10K type strain sequencing project: providing services to taxonomists for standard genome sequencing and annotation.</title>
        <authorList>
            <consortium name="The Broad Institute Genomics Platform"/>
            <consortium name="The Broad Institute Genome Sequencing Center for Infectious Disease"/>
            <person name="Wu L."/>
            <person name="Ma J."/>
        </authorList>
    </citation>
    <scope>NUCLEOTIDE SEQUENCE [LARGE SCALE GENOMIC DNA]</scope>
    <source>
        <strain evidence="5">ICMP 6774ER</strain>
    </source>
</reference>
<protein>
    <recommendedName>
        <fullName evidence="2">Anti-sigma factor antagonist</fullName>
    </recommendedName>
</protein>
<dbReference type="RefSeq" id="WP_379573278.1">
    <property type="nucleotide sequence ID" value="NZ_JBHUFV010000026.1"/>
</dbReference>
<comment type="similarity">
    <text evidence="1 2">Belongs to the anti-sigma-factor antagonist family.</text>
</comment>
<proteinExistence type="inferred from homology"/>
<sequence>MRPLVLDFQHLPDATLVTVVGELDATTSGQLDDFLRQARRMPGEHLVLDLSALTFIDSTGLSVLIKAQNLSRQHDGSVRLAALQPVPARLLRITGLDAHLPVYTSVGDALAAREDQ</sequence>
<evidence type="ECO:0000313" key="5">
    <source>
        <dbReference type="Proteomes" id="UP001597368"/>
    </source>
</evidence>
<evidence type="ECO:0000256" key="2">
    <source>
        <dbReference type="RuleBase" id="RU003749"/>
    </source>
</evidence>
<keyword evidence="5" id="KW-1185">Reference proteome</keyword>
<dbReference type="CDD" id="cd07043">
    <property type="entry name" value="STAS_anti-anti-sigma_factors"/>
    <property type="match status" value="1"/>
</dbReference>
<comment type="caution">
    <text evidence="4">The sequence shown here is derived from an EMBL/GenBank/DDBJ whole genome shotgun (WGS) entry which is preliminary data.</text>
</comment>
<evidence type="ECO:0000256" key="1">
    <source>
        <dbReference type="ARBA" id="ARBA00009013"/>
    </source>
</evidence>
<organism evidence="4 5">
    <name type="scientific">Nonomuraea mangrovi</name>
    <dbReference type="NCBI Taxonomy" id="2316207"/>
    <lineage>
        <taxon>Bacteria</taxon>
        <taxon>Bacillati</taxon>
        <taxon>Actinomycetota</taxon>
        <taxon>Actinomycetes</taxon>
        <taxon>Streptosporangiales</taxon>
        <taxon>Streptosporangiaceae</taxon>
        <taxon>Nonomuraea</taxon>
    </lineage>
</organism>
<dbReference type="InterPro" id="IPR036513">
    <property type="entry name" value="STAS_dom_sf"/>
</dbReference>
<evidence type="ECO:0000313" key="4">
    <source>
        <dbReference type="EMBL" id="MFD1933234.1"/>
    </source>
</evidence>
<dbReference type="PANTHER" id="PTHR33495:SF2">
    <property type="entry name" value="ANTI-SIGMA FACTOR ANTAGONIST TM_1081-RELATED"/>
    <property type="match status" value="1"/>
</dbReference>
<name>A0ABW4SVN9_9ACTN</name>
<dbReference type="NCBIfam" id="TIGR00377">
    <property type="entry name" value="ant_ant_sig"/>
    <property type="match status" value="1"/>
</dbReference>
<dbReference type="Gene3D" id="3.30.750.24">
    <property type="entry name" value="STAS domain"/>
    <property type="match status" value="1"/>
</dbReference>
<evidence type="ECO:0000259" key="3">
    <source>
        <dbReference type="PROSITE" id="PS50801"/>
    </source>
</evidence>
<dbReference type="Proteomes" id="UP001597368">
    <property type="component" value="Unassembled WGS sequence"/>
</dbReference>
<dbReference type="EMBL" id="JBHUFV010000026">
    <property type="protein sequence ID" value="MFD1933234.1"/>
    <property type="molecule type" value="Genomic_DNA"/>
</dbReference>
<gene>
    <name evidence="4" type="ORF">ACFSKW_17325</name>
</gene>
<dbReference type="PANTHER" id="PTHR33495">
    <property type="entry name" value="ANTI-SIGMA FACTOR ANTAGONIST TM_1081-RELATED-RELATED"/>
    <property type="match status" value="1"/>
</dbReference>
<dbReference type="Pfam" id="PF01740">
    <property type="entry name" value="STAS"/>
    <property type="match status" value="1"/>
</dbReference>
<feature type="domain" description="STAS" evidence="3">
    <location>
        <begin position="4"/>
        <end position="113"/>
    </location>
</feature>
<accession>A0ABW4SVN9</accession>